<dbReference type="STRING" id="1079994.SAMN04488565_2164"/>
<dbReference type="RefSeq" id="WP_081473343.1">
    <property type="nucleotide sequence ID" value="NZ_FNKB01000001.1"/>
</dbReference>
<dbReference type="eggNOG" id="COG1853">
    <property type="taxonomic scope" value="Bacteria"/>
</dbReference>
<dbReference type="GO" id="GO:0042602">
    <property type="term" value="F:riboflavin reductase (NADPH) activity"/>
    <property type="evidence" value="ECO:0007669"/>
    <property type="project" value="TreeGrafter"/>
</dbReference>
<dbReference type="EMBL" id="FNKB01000001">
    <property type="protein sequence ID" value="SDQ32287.1"/>
    <property type="molecule type" value="Genomic_DNA"/>
</dbReference>
<dbReference type="Gene3D" id="2.30.110.10">
    <property type="entry name" value="Electron Transport, Fmn-binding Protein, Chain A"/>
    <property type="match status" value="1"/>
</dbReference>
<gene>
    <name evidence="3" type="ORF">SAMN04488565_2164</name>
</gene>
<dbReference type="SMART" id="SM00903">
    <property type="entry name" value="Flavin_Reduct"/>
    <property type="match status" value="1"/>
</dbReference>
<organism evidence="3 4">
    <name type="scientific">Leucobacter chromiiresistens</name>
    <dbReference type="NCBI Taxonomy" id="1079994"/>
    <lineage>
        <taxon>Bacteria</taxon>
        <taxon>Bacillati</taxon>
        <taxon>Actinomycetota</taxon>
        <taxon>Actinomycetes</taxon>
        <taxon>Micrococcales</taxon>
        <taxon>Microbacteriaceae</taxon>
        <taxon>Leucobacter</taxon>
    </lineage>
</organism>
<accession>A0A1H0ZXX1</accession>
<evidence type="ECO:0000313" key="3">
    <source>
        <dbReference type="EMBL" id="SDQ32287.1"/>
    </source>
</evidence>
<dbReference type="InterPro" id="IPR012349">
    <property type="entry name" value="Split_barrel_FMN-bd"/>
</dbReference>
<dbReference type="SUPFAM" id="SSF50475">
    <property type="entry name" value="FMN-binding split barrel"/>
    <property type="match status" value="1"/>
</dbReference>
<dbReference type="InterPro" id="IPR002563">
    <property type="entry name" value="Flavin_Rdtase-like_dom"/>
</dbReference>
<evidence type="ECO:0000313" key="4">
    <source>
        <dbReference type="Proteomes" id="UP000182690"/>
    </source>
</evidence>
<name>A0A1H0ZXX1_9MICO</name>
<keyword evidence="1" id="KW-0560">Oxidoreductase</keyword>
<dbReference type="OrthoDB" id="8901155at2"/>
<proteinExistence type="predicted"/>
<dbReference type="Pfam" id="PF01613">
    <property type="entry name" value="Flavin_Reduct"/>
    <property type="match status" value="1"/>
</dbReference>
<feature type="domain" description="Flavin reductase like" evidence="2">
    <location>
        <begin position="27"/>
        <end position="171"/>
    </location>
</feature>
<dbReference type="InterPro" id="IPR050268">
    <property type="entry name" value="NADH-dep_flavin_reductase"/>
</dbReference>
<reference evidence="3 4" key="1">
    <citation type="submission" date="2016-10" db="EMBL/GenBank/DDBJ databases">
        <authorList>
            <person name="de Groot N.N."/>
        </authorList>
    </citation>
    <scope>NUCLEOTIDE SEQUENCE [LARGE SCALE GENOMIC DNA]</scope>
    <source>
        <strain evidence="3 4">DSM 22788</strain>
    </source>
</reference>
<dbReference type="Proteomes" id="UP000182690">
    <property type="component" value="Unassembled WGS sequence"/>
</dbReference>
<evidence type="ECO:0000256" key="1">
    <source>
        <dbReference type="ARBA" id="ARBA00023002"/>
    </source>
</evidence>
<dbReference type="PANTHER" id="PTHR30466:SF1">
    <property type="entry name" value="FMN REDUCTASE (NADH) RUTF"/>
    <property type="match status" value="1"/>
</dbReference>
<dbReference type="AlphaFoldDB" id="A0A1H0ZXX1"/>
<sequence>MSSAPESAAVGFDASGVSGADALKQAFREHPSGVALITAMTDEGPVGLTASSVASVGIDPPALAFSVTRATGSAGGVLGAETHLVHLLDSRHADVAQAFAVSGAERFTPEQGWASLATGEPYLPASRVALRCRPLHTLGVGSSVVVVAEVLGAVFGEAAEPMVYVDRRFHTLPAADRA</sequence>
<dbReference type="PANTHER" id="PTHR30466">
    <property type="entry name" value="FLAVIN REDUCTASE"/>
    <property type="match status" value="1"/>
</dbReference>
<protein>
    <submittedName>
        <fullName evidence="3">NADH-FMN oxidoreductase RutF, flavin reductase (DIM6/NTAB) family</fullName>
    </submittedName>
</protein>
<dbReference type="GO" id="GO:0010181">
    <property type="term" value="F:FMN binding"/>
    <property type="evidence" value="ECO:0007669"/>
    <property type="project" value="InterPro"/>
</dbReference>
<evidence type="ECO:0000259" key="2">
    <source>
        <dbReference type="SMART" id="SM00903"/>
    </source>
</evidence>